<keyword evidence="3" id="KW-0472">Membrane</keyword>
<feature type="transmembrane region" description="Helical" evidence="3">
    <location>
        <begin position="121"/>
        <end position="139"/>
    </location>
</feature>
<evidence type="ECO:0000256" key="1">
    <source>
        <dbReference type="ARBA" id="ARBA00012528"/>
    </source>
</evidence>
<evidence type="ECO:0000313" key="5">
    <source>
        <dbReference type="EMBL" id="KNH01861.1"/>
    </source>
</evidence>
<evidence type="ECO:0000256" key="2">
    <source>
        <dbReference type="ARBA" id="ARBA00034247"/>
    </source>
</evidence>
<dbReference type="SMART" id="SM00267">
    <property type="entry name" value="GGDEF"/>
    <property type="match status" value="1"/>
</dbReference>
<dbReference type="EMBL" id="JYNE01000025">
    <property type="protein sequence ID" value="KNH01861.1"/>
    <property type="molecule type" value="Genomic_DNA"/>
</dbReference>
<feature type="transmembrane region" description="Helical" evidence="3">
    <location>
        <begin position="36"/>
        <end position="57"/>
    </location>
</feature>
<feature type="domain" description="GGDEF" evidence="4">
    <location>
        <begin position="251"/>
        <end position="383"/>
    </location>
</feature>
<gene>
    <name evidence="5" type="ORF">J121_58</name>
</gene>
<dbReference type="STRING" id="1306953.J121_58"/>
<comment type="catalytic activity">
    <reaction evidence="2">
        <text>2 GTP = 3',3'-c-di-GMP + 2 diphosphate</text>
        <dbReference type="Rhea" id="RHEA:24898"/>
        <dbReference type="ChEBI" id="CHEBI:33019"/>
        <dbReference type="ChEBI" id="CHEBI:37565"/>
        <dbReference type="ChEBI" id="CHEBI:58805"/>
        <dbReference type="EC" id="2.7.7.65"/>
    </reaction>
</comment>
<evidence type="ECO:0000259" key="4">
    <source>
        <dbReference type="PROSITE" id="PS50887"/>
    </source>
</evidence>
<dbReference type="NCBIfam" id="TIGR00254">
    <property type="entry name" value="GGDEF"/>
    <property type="match status" value="1"/>
</dbReference>
<dbReference type="SUPFAM" id="SSF55073">
    <property type="entry name" value="Nucleotide cyclase"/>
    <property type="match status" value="1"/>
</dbReference>
<dbReference type="GO" id="GO:0052621">
    <property type="term" value="F:diguanylate cyclase activity"/>
    <property type="evidence" value="ECO:0007669"/>
    <property type="project" value="UniProtKB-EC"/>
</dbReference>
<feature type="transmembrane region" description="Helical" evidence="3">
    <location>
        <begin position="192"/>
        <end position="210"/>
    </location>
</feature>
<dbReference type="Proteomes" id="UP000037446">
    <property type="component" value="Unassembled WGS sequence"/>
</dbReference>
<comment type="caution">
    <text evidence="5">The sequence shown here is derived from an EMBL/GenBank/DDBJ whole genome shotgun (WGS) entry which is preliminary data.</text>
</comment>
<dbReference type="InterPro" id="IPR050469">
    <property type="entry name" value="Diguanylate_Cyclase"/>
</dbReference>
<reference evidence="5" key="1">
    <citation type="submission" date="2015-02" db="EMBL/GenBank/DDBJ databases">
        <authorList>
            <person name="Chooi Y.-H."/>
        </authorList>
    </citation>
    <scope>NUCLEOTIDE SEQUENCE [LARGE SCALE GENOMIC DNA]</scope>
    <source>
        <strain evidence="5">LAMA 915</strain>
    </source>
</reference>
<dbReference type="AlphaFoldDB" id="A0A0L1KD52"/>
<dbReference type="InterPro" id="IPR029787">
    <property type="entry name" value="Nucleotide_cyclase"/>
</dbReference>
<sequence>MTAAFVLSINMFIAALFAVAFTVVASTNPTVRGARWLAAAYGIGVIDVALEFILPSLAQPTPVVVAIYVSYLAALTCGLIGVARHYGAALPRSATAIVWLAGLAFVPVMLGLPYGSALRTLLYQLPYAAMQVLMVAVVVRSGGKLALDRLLVVVGALAVLVYLAKPAIAWWIGTADHAQAYLASDYAAISQTMGSVVLIALALVLLLVIMRDTTMEMIARSETDPLSGALNRRGFETHGDRAVVRARRTDQPLSLITLDLDRFKAINDSFGHAAGDRVIADLAGLLDDTVGSDDLVARLGGEEFAILLPGRTTAQAQALAERMRWAVARDLPVRLDNAPAVTASFGVAELQFGERLSDLCRRSDLALYEAKAAGRDTVCAAPRLRSVKPDAEAAEFAAPSDRLVQSFG</sequence>
<feature type="transmembrane region" description="Helical" evidence="3">
    <location>
        <begin position="94"/>
        <end position="115"/>
    </location>
</feature>
<evidence type="ECO:0000313" key="6">
    <source>
        <dbReference type="Proteomes" id="UP000037446"/>
    </source>
</evidence>
<dbReference type="InterPro" id="IPR043128">
    <property type="entry name" value="Rev_trsase/Diguanyl_cyclase"/>
</dbReference>
<dbReference type="Pfam" id="PF00990">
    <property type="entry name" value="GGDEF"/>
    <property type="match status" value="1"/>
</dbReference>
<evidence type="ECO:0000256" key="3">
    <source>
        <dbReference type="SAM" id="Phobius"/>
    </source>
</evidence>
<dbReference type="InterPro" id="IPR000160">
    <property type="entry name" value="GGDEF_dom"/>
</dbReference>
<dbReference type="EC" id="2.7.7.65" evidence="1"/>
<protein>
    <recommendedName>
        <fullName evidence="1">diguanylate cyclase</fullName>
        <ecNumber evidence="1">2.7.7.65</ecNumber>
    </recommendedName>
</protein>
<keyword evidence="3" id="KW-0812">Transmembrane</keyword>
<dbReference type="PANTHER" id="PTHR45138:SF9">
    <property type="entry name" value="DIGUANYLATE CYCLASE DGCM-RELATED"/>
    <property type="match status" value="1"/>
</dbReference>
<proteinExistence type="predicted"/>
<dbReference type="RefSeq" id="WP_083437349.1">
    <property type="nucleotide sequence ID" value="NZ_JYNE01000025.1"/>
</dbReference>
<keyword evidence="3" id="KW-1133">Transmembrane helix</keyword>
<dbReference type="FunFam" id="3.30.70.270:FF:000001">
    <property type="entry name" value="Diguanylate cyclase domain protein"/>
    <property type="match status" value="1"/>
</dbReference>
<dbReference type="CDD" id="cd01949">
    <property type="entry name" value="GGDEF"/>
    <property type="match status" value="1"/>
</dbReference>
<name>A0A0L1KD52_9SPHN</name>
<dbReference type="PATRIC" id="fig|1306953.7.peg.59"/>
<organism evidence="5 6">
    <name type="scientific">Qipengyuania citrea LAMA 915</name>
    <dbReference type="NCBI Taxonomy" id="1306953"/>
    <lineage>
        <taxon>Bacteria</taxon>
        <taxon>Pseudomonadati</taxon>
        <taxon>Pseudomonadota</taxon>
        <taxon>Alphaproteobacteria</taxon>
        <taxon>Sphingomonadales</taxon>
        <taxon>Erythrobacteraceae</taxon>
        <taxon>Qipengyuania</taxon>
    </lineage>
</organism>
<dbReference type="PANTHER" id="PTHR45138">
    <property type="entry name" value="REGULATORY COMPONENTS OF SENSORY TRANSDUCTION SYSTEM"/>
    <property type="match status" value="1"/>
</dbReference>
<dbReference type="Gene3D" id="3.30.70.270">
    <property type="match status" value="1"/>
</dbReference>
<feature type="transmembrane region" description="Helical" evidence="3">
    <location>
        <begin position="151"/>
        <end position="172"/>
    </location>
</feature>
<dbReference type="PROSITE" id="PS50887">
    <property type="entry name" value="GGDEF"/>
    <property type="match status" value="1"/>
</dbReference>
<feature type="transmembrane region" description="Helical" evidence="3">
    <location>
        <begin position="63"/>
        <end position="82"/>
    </location>
</feature>
<accession>A0A0L1KD52</accession>
<feature type="transmembrane region" description="Helical" evidence="3">
    <location>
        <begin position="6"/>
        <end position="24"/>
    </location>
</feature>